<keyword evidence="1" id="KW-0472">Membrane</keyword>
<proteinExistence type="predicted"/>
<organism evidence="2">
    <name type="scientific">Podoviridae sp. ctZkC8</name>
    <dbReference type="NCBI Taxonomy" id="2825259"/>
    <lineage>
        <taxon>Viruses</taxon>
        <taxon>Duplodnaviria</taxon>
        <taxon>Heunggongvirae</taxon>
        <taxon>Uroviricota</taxon>
        <taxon>Caudoviricetes</taxon>
    </lineage>
</organism>
<keyword evidence="1" id="KW-1133">Transmembrane helix</keyword>
<accession>A0A8S5UBW2</accession>
<evidence type="ECO:0000313" key="2">
    <source>
        <dbReference type="EMBL" id="DAF91961.1"/>
    </source>
</evidence>
<protein>
    <submittedName>
        <fullName evidence="2">Uncharacterized protein</fullName>
    </submittedName>
</protein>
<sequence>MIHIRLIKLGVIKHLFIIKGVFIYLLNSIFTIVV</sequence>
<evidence type="ECO:0000256" key="1">
    <source>
        <dbReference type="SAM" id="Phobius"/>
    </source>
</evidence>
<dbReference type="EMBL" id="BK016062">
    <property type="protein sequence ID" value="DAF91961.1"/>
    <property type="molecule type" value="Genomic_DNA"/>
</dbReference>
<reference evidence="2" key="1">
    <citation type="journal article" date="2021" name="Proc. Natl. Acad. Sci. U.S.A.">
        <title>A Catalog of Tens of Thousands of Viruses from Human Metagenomes Reveals Hidden Associations with Chronic Diseases.</title>
        <authorList>
            <person name="Tisza M.J."/>
            <person name="Buck C.B."/>
        </authorList>
    </citation>
    <scope>NUCLEOTIDE SEQUENCE</scope>
    <source>
        <strain evidence="2">CtZkC8</strain>
    </source>
</reference>
<name>A0A8S5UBW2_9CAUD</name>
<keyword evidence="1" id="KW-0812">Transmembrane</keyword>
<feature type="transmembrane region" description="Helical" evidence="1">
    <location>
        <begin position="12"/>
        <end position="33"/>
    </location>
</feature>